<protein>
    <submittedName>
        <fullName evidence="1">Uncharacterized protein</fullName>
    </submittedName>
</protein>
<keyword evidence="2" id="KW-1185">Reference proteome</keyword>
<dbReference type="AlphaFoldDB" id="A0A4S8IVM3"/>
<proteinExistence type="predicted"/>
<gene>
    <name evidence="1" type="ORF">C4D60_Mb10t08210</name>
</gene>
<evidence type="ECO:0000313" key="1">
    <source>
        <dbReference type="EMBL" id="THU52845.1"/>
    </source>
</evidence>
<evidence type="ECO:0000313" key="2">
    <source>
        <dbReference type="Proteomes" id="UP000317650"/>
    </source>
</evidence>
<reference evidence="1 2" key="1">
    <citation type="journal article" date="2019" name="Nat. Plants">
        <title>Genome sequencing of Musa balbisiana reveals subgenome evolution and function divergence in polyploid bananas.</title>
        <authorList>
            <person name="Yao X."/>
        </authorList>
    </citation>
    <scope>NUCLEOTIDE SEQUENCE [LARGE SCALE GENOMIC DNA]</scope>
    <source>
        <strain evidence="2">cv. DH-PKW</strain>
        <tissue evidence="1">Leaves</tissue>
    </source>
</reference>
<comment type="caution">
    <text evidence="1">The sequence shown here is derived from an EMBL/GenBank/DDBJ whole genome shotgun (WGS) entry which is preliminary data.</text>
</comment>
<organism evidence="1 2">
    <name type="scientific">Musa balbisiana</name>
    <name type="common">Banana</name>
    <dbReference type="NCBI Taxonomy" id="52838"/>
    <lineage>
        <taxon>Eukaryota</taxon>
        <taxon>Viridiplantae</taxon>
        <taxon>Streptophyta</taxon>
        <taxon>Embryophyta</taxon>
        <taxon>Tracheophyta</taxon>
        <taxon>Spermatophyta</taxon>
        <taxon>Magnoliopsida</taxon>
        <taxon>Liliopsida</taxon>
        <taxon>Zingiberales</taxon>
        <taxon>Musaceae</taxon>
        <taxon>Musa</taxon>
    </lineage>
</organism>
<name>A0A4S8IVM3_MUSBA</name>
<dbReference type="Proteomes" id="UP000317650">
    <property type="component" value="Chromosome 10"/>
</dbReference>
<sequence length="62" mass="7166">MKPENFSFDSHWHHAFRLCPKLYACNFKMLQWDLESTPGAPSILLRLPGVHILQSKANENAE</sequence>
<accession>A0A4S8IVM3</accession>
<dbReference type="EMBL" id="PYDT01000008">
    <property type="protein sequence ID" value="THU52845.1"/>
    <property type="molecule type" value="Genomic_DNA"/>
</dbReference>